<keyword evidence="2" id="KW-1185">Reference proteome</keyword>
<reference evidence="1" key="2">
    <citation type="submission" date="2019-07" db="EMBL/GenBank/DDBJ databases">
        <authorList>
            <person name="Seetharam A."/>
            <person name="Woodhouse M."/>
            <person name="Cannon E."/>
        </authorList>
    </citation>
    <scope>NUCLEOTIDE SEQUENCE [LARGE SCALE GENOMIC DNA]</scope>
    <source>
        <strain evidence="1">cv. B73</strain>
    </source>
</reference>
<dbReference type="AlphaFoldDB" id="A0A804NEQ9"/>
<organism evidence="1 2">
    <name type="scientific">Zea mays</name>
    <name type="common">Maize</name>
    <dbReference type="NCBI Taxonomy" id="4577"/>
    <lineage>
        <taxon>Eukaryota</taxon>
        <taxon>Viridiplantae</taxon>
        <taxon>Streptophyta</taxon>
        <taxon>Embryophyta</taxon>
        <taxon>Tracheophyta</taxon>
        <taxon>Spermatophyta</taxon>
        <taxon>Magnoliopsida</taxon>
        <taxon>Liliopsida</taxon>
        <taxon>Poales</taxon>
        <taxon>Poaceae</taxon>
        <taxon>PACMAD clade</taxon>
        <taxon>Panicoideae</taxon>
        <taxon>Andropogonodae</taxon>
        <taxon>Andropogoneae</taxon>
        <taxon>Tripsacinae</taxon>
        <taxon>Zea</taxon>
    </lineage>
</organism>
<proteinExistence type="predicted"/>
<evidence type="ECO:0000313" key="2">
    <source>
        <dbReference type="Proteomes" id="UP000007305"/>
    </source>
</evidence>
<name>A0A804NEQ9_MAIZE</name>
<sequence>MKSRRWATEEEIFNPQLGRTQDLHWMRDFGGGCNWRSASLRCCESQAATAAGGRGRGRRVAAPGGWSEFGALNSRGVSNPPMPSMTMLGARTKVKVELCAMSTSVGASWYMMSLWCRLQANVKIEKVNRVFLERVLTKKGNNRCCNA</sequence>
<reference evidence="2" key="1">
    <citation type="submission" date="2015-12" db="EMBL/GenBank/DDBJ databases">
        <title>Update maize B73 reference genome by single molecule sequencing technologies.</title>
        <authorList>
            <consortium name="Maize Genome Sequencing Project"/>
            <person name="Ware D."/>
        </authorList>
    </citation>
    <scope>NUCLEOTIDE SEQUENCE [LARGE SCALE GENOMIC DNA]</scope>
    <source>
        <strain evidence="2">cv. B73</strain>
    </source>
</reference>
<dbReference type="EnsemblPlants" id="Zm00001eb155850_T001">
    <property type="protein sequence ID" value="Zm00001eb155850_P001"/>
    <property type="gene ID" value="Zm00001eb155850"/>
</dbReference>
<accession>A0A804NEQ9</accession>
<dbReference type="Proteomes" id="UP000007305">
    <property type="component" value="Chromosome 3"/>
</dbReference>
<protein>
    <submittedName>
        <fullName evidence="1">Uncharacterized protein</fullName>
    </submittedName>
</protein>
<dbReference type="InParanoid" id="A0A804NEQ9"/>
<reference evidence="1" key="3">
    <citation type="submission" date="2021-05" db="UniProtKB">
        <authorList>
            <consortium name="EnsemblPlants"/>
        </authorList>
    </citation>
    <scope>IDENTIFICATION</scope>
    <source>
        <strain evidence="1">cv. B73</strain>
    </source>
</reference>
<dbReference type="Gramene" id="Zm00001eb155850_T001">
    <property type="protein sequence ID" value="Zm00001eb155850_P001"/>
    <property type="gene ID" value="Zm00001eb155850"/>
</dbReference>
<evidence type="ECO:0000313" key="1">
    <source>
        <dbReference type="EnsemblPlants" id="Zm00001eb155850_P001"/>
    </source>
</evidence>
<gene>
    <name evidence="1" type="primary">LOC100277756</name>
</gene>